<organism evidence="1 2">
    <name type="scientific">Neoroseomonas lacus</name>
    <dbReference type="NCBI Taxonomy" id="287609"/>
    <lineage>
        <taxon>Bacteria</taxon>
        <taxon>Pseudomonadati</taxon>
        <taxon>Pseudomonadota</taxon>
        <taxon>Alphaproteobacteria</taxon>
        <taxon>Acetobacterales</taxon>
        <taxon>Acetobacteraceae</taxon>
        <taxon>Neoroseomonas</taxon>
    </lineage>
</organism>
<accession>A0A917NTN3</accession>
<dbReference type="Proteomes" id="UP000661507">
    <property type="component" value="Unassembled WGS sequence"/>
</dbReference>
<protein>
    <submittedName>
        <fullName evidence="1">Uncharacterized protein</fullName>
    </submittedName>
</protein>
<dbReference type="RefSeq" id="WP_188968740.1">
    <property type="nucleotide sequence ID" value="NZ_BMKW01000008.1"/>
</dbReference>
<sequence length="91" mass="9848">MSDTQGELTPAILAGWIMAYLCAQPAASDTVRGVREWWLSRISPPPPDEAVLAILEDLARAGLVLRQVNSDRTVMWSAGPGFPCPSRDAAR</sequence>
<evidence type="ECO:0000313" key="2">
    <source>
        <dbReference type="Proteomes" id="UP000661507"/>
    </source>
</evidence>
<gene>
    <name evidence="1" type="ORF">GCM10011320_34220</name>
</gene>
<dbReference type="AlphaFoldDB" id="A0A917NTN3"/>
<reference evidence="1" key="1">
    <citation type="journal article" date="2014" name="Int. J. Syst. Evol. Microbiol.">
        <title>Complete genome sequence of Corynebacterium casei LMG S-19264T (=DSM 44701T), isolated from a smear-ripened cheese.</title>
        <authorList>
            <consortium name="US DOE Joint Genome Institute (JGI-PGF)"/>
            <person name="Walter F."/>
            <person name="Albersmeier A."/>
            <person name="Kalinowski J."/>
            <person name="Ruckert C."/>
        </authorList>
    </citation>
    <scope>NUCLEOTIDE SEQUENCE</scope>
    <source>
        <strain evidence="1">CGMCC 1.3617</strain>
    </source>
</reference>
<comment type="caution">
    <text evidence="1">The sequence shown here is derived from an EMBL/GenBank/DDBJ whole genome shotgun (WGS) entry which is preliminary data.</text>
</comment>
<dbReference type="EMBL" id="BMKW01000008">
    <property type="protein sequence ID" value="GGJ24091.1"/>
    <property type="molecule type" value="Genomic_DNA"/>
</dbReference>
<keyword evidence="2" id="KW-1185">Reference proteome</keyword>
<evidence type="ECO:0000313" key="1">
    <source>
        <dbReference type="EMBL" id="GGJ24091.1"/>
    </source>
</evidence>
<reference evidence="1" key="2">
    <citation type="submission" date="2020-09" db="EMBL/GenBank/DDBJ databases">
        <authorList>
            <person name="Sun Q."/>
            <person name="Zhou Y."/>
        </authorList>
    </citation>
    <scope>NUCLEOTIDE SEQUENCE</scope>
    <source>
        <strain evidence="1">CGMCC 1.3617</strain>
    </source>
</reference>
<name>A0A917NTN3_9PROT</name>
<proteinExistence type="predicted"/>